<evidence type="ECO:0000313" key="1">
    <source>
        <dbReference type="EMBL" id="RZD18987.1"/>
    </source>
</evidence>
<accession>A0A519BNZ1</accession>
<gene>
    <name evidence="1" type="ORF">EVG15_02475</name>
</gene>
<name>A0A519BNZ1_9DELT</name>
<dbReference type="Proteomes" id="UP000319296">
    <property type="component" value="Unassembled WGS sequence"/>
</dbReference>
<dbReference type="EMBL" id="SGBB01000003">
    <property type="protein sequence ID" value="RZD18987.1"/>
    <property type="molecule type" value="Genomic_DNA"/>
</dbReference>
<sequence>MKTISIKKEKIYHLTSDFFELIAEEIDDFKTELKILGEAEEKQDEIKMFKRLQAARATLNRIIFNQLQCNIDRLSATIMEKR</sequence>
<comment type="caution">
    <text evidence="1">The sequence shown here is derived from an EMBL/GenBank/DDBJ whole genome shotgun (WGS) entry which is preliminary data.</text>
</comment>
<reference evidence="1 2" key="1">
    <citation type="journal article" date="2019" name="ISME J.">
        <title>Insights into ecological role of a new deltaproteobacterial order Candidatus Acidulodesulfobacterales by metagenomics and metatranscriptomics.</title>
        <authorList>
            <person name="Tan S."/>
            <person name="Liu J."/>
            <person name="Fang Y."/>
            <person name="Hedlund B.P."/>
            <person name="Lian Z.H."/>
            <person name="Huang L.Y."/>
            <person name="Li J.T."/>
            <person name="Huang L.N."/>
            <person name="Li W.J."/>
            <person name="Jiang H.C."/>
            <person name="Dong H.L."/>
            <person name="Shu W.S."/>
        </authorList>
    </citation>
    <scope>NUCLEOTIDE SEQUENCE [LARGE SCALE GENOMIC DNA]</scope>
    <source>
        <strain evidence="1">AP1</strain>
    </source>
</reference>
<proteinExistence type="predicted"/>
<organism evidence="1 2">
    <name type="scientific">Candidatus Acididesulfobacter diazotrophicus</name>
    <dbReference type="NCBI Taxonomy" id="2597226"/>
    <lineage>
        <taxon>Bacteria</taxon>
        <taxon>Deltaproteobacteria</taxon>
        <taxon>Candidatus Acidulodesulfobacterales</taxon>
        <taxon>Candidatus Acididesulfobacter</taxon>
    </lineage>
</organism>
<protein>
    <submittedName>
        <fullName evidence="1">Uncharacterized protein</fullName>
    </submittedName>
</protein>
<dbReference type="AlphaFoldDB" id="A0A519BNZ1"/>
<evidence type="ECO:0000313" key="2">
    <source>
        <dbReference type="Proteomes" id="UP000319296"/>
    </source>
</evidence>